<keyword evidence="2" id="KW-1185">Reference proteome</keyword>
<evidence type="ECO:0000313" key="2">
    <source>
        <dbReference type="Proteomes" id="UP000027601"/>
    </source>
</evidence>
<sequence>MQGKYATLITPYKGYRNILILSQEGNRWTVEICGSGAIIEVYEDEFIIDS</sequence>
<protein>
    <submittedName>
        <fullName evidence="1">Uncharacterized protein</fullName>
    </submittedName>
</protein>
<dbReference type="STRING" id="1121097.GCA_000428125_01487"/>
<dbReference type="eggNOG" id="ENOG5033ITC">
    <property type="taxonomic scope" value="Bacteria"/>
</dbReference>
<comment type="caution">
    <text evidence="1">The sequence shown here is derived from an EMBL/GenBank/DDBJ whole genome shotgun (WGS) entry which is preliminary data.</text>
</comment>
<organism evidence="1 2">
    <name type="scientific">Bacteroides graminisolvens DSM 19988 = JCM 15093</name>
    <dbReference type="NCBI Taxonomy" id="1121097"/>
    <lineage>
        <taxon>Bacteria</taxon>
        <taxon>Pseudomonadati</taxon>
        <taxon>Bacteroidota</taxon>
        <taxon>Bacteroidia</taxon>
        <taxon>Bacteroidales</taxon>
        <taxon>Bacteroidaceae</taxon>
        <taxon>Bacteroides</taxon>
    </lineage>
</organism>
<proteinExistence type="predicted"/>
<name>A0A069D648_9BACE</name>
<reference evidence="1 2" key="1">
    <citation type="journal article" date="2015" name="Microbes Environ.">
        <title>Distribution and evolution of nitrogen fixation genes in the phylum bacteroidetes.</title>
        <authorList>
            <person name="Inoue J."/>
            <person name="Oshima K."/>
            <person name="Suda W."/>
            <person name="Sakamoto M."/>
            <person name="Iino T."/>
            <person name="Noda S."/>
            <person name="Hongoh Y."/>
            <person name="Hattori M."/>
            <person name="Ohkuma M."/>
        </authorList>
    </citation>
    <scope>NUCLEOTIDE SEQUENCE [LARGE SCALE GENOMIC DNA]</scope>
    <source>
        <strain evidence="1 2">JCM 15093</strain>
    </source>
</reference>
<accession>A0A069D648</accession>
<dbReference type="RefSeq" id="WP_162831803.1">
    <property type="nucleotide sequence ID" value="NZ_ATZI01000004.1"/>
</dbReference>
<gene>
    <name evidence="1" type="ORF">JCM15093_3100</name>
</gene>
<evidence type="ECO:0000313" key="1">
    <source>
        <dbReference type="EMBL" id="GAK37820.1"/>
    </source>
</evidence>
<dbReference type="AlphaFoldDB" id="A0A069D648"/>
<dbReference type="Proteomes" id="UP000027601">
    <property type="component" value="Unassembled WGS sequence"/>
</dbReference>
<dbReference type="EMBL" id="BAJS01000029">
    <property type="protein sequence ID" value="GAK37820.1"/>
    <property type="molecule type" value="Genomic_DNA"/>
</dbReference>